<dbReference type="PRINTS" id="PR00778">
    <property type="entry name" value="HTHARSR"/>
</dbReference>
<dbReference type="Gene3D" id="1.10.10.10">
    <property type="entry name" value="Winged helix-like DNA-binding domain superfamily/Winged helix DNA-binding domain"/>
    <property type="match status" value="1"/>
</dbReference>
<dbReference type="Proteomes" id="UP000830055">
    <property type="component" value="Chromosome"/>
</dbReference>
<dbReference type="PANTHER" id="PTHR33154:SF18">
    <property type="entry name" value="ARSENICAL RESISTANCE OPERON REPRESSOR"/>
    <property type="match status" value="1"/>
</dbReference>
<dbReference type="RefSeq" id="WP_284152954.1">
    <property type="nucleotide sequence ID" value="NZ_AP025516.1"/>
</dbReference>
<accession>A0ABM7W4I0</accession>
<keyword evidence="6" id="KW-1185">Reference proteome</keyword>
<evidence type="ECO:0000259" key="4">
    <source>
        <dbReference type="PROSITE" id="PS50987"/>
    </source>
</evidence>
<name>A0ABM7W4I0_9BACT</name>
<dbReference type="InterPro" id="IPR011991">
    <property type="entry name" value="ArsR-like_HTH"/>
</dbReference>
<organism evidence="5 6">
    <name type="scientific">Desulfofustis limnaeus</name>
    <dbReference type="NCBI Taxonomy" id="2740163"/>
    <lineage>
        <taxon>Bacteria</taxon>
        <taxon>Pseudomonadati</taxon>
        <taxon>Thermodesulfobacteriota</taxon>
        <taxon>Desulfobulbia</taxon>
        <taxon>Desulfobulbales</taxon>
        <taxon>Desulfocapsaceae</taxon>
        <taxon>Desulfofustis</taxon>
    </lineage>
</organism>
<feature type="domain" description="HTH arsR-type" evidence="4">
    <location>
        <begin position="13"/>
        <end position="110"/>
    </location>
</feature>
<dbReference type="NCBIfam" id="NF033788">
    <property type="entry name" value="HTH_metalloreg"/>
    <property type="match status" value="1"/>
</dbReference>
<dbReference type="SMART" id="SM00418">
    <property type="entry name" value="HTH_ARSR"/>
    <property type="match status" value="1"/>
</dbReference>
<dbReference type="PANTHER" id="PTHR33154">
    <property type="entry name" value="TRANSCRIPTIONAL REGULATOR, ARSR FAMILY"/>
    <property type="match status" value="1"/>
</dbReference>
<dbReference type="PROSITE" id="PS50987">
    <property type="entry name" value="HTH_ARSR_2"/>
    <property type="match status" value="1"/>
</dbReference>
<evidence type="ECO:0000313" key="5">
    <source>
        <dbReference type="EMBL" id="BDD85825.1"/>
    </source>
</evidence>
<keyword evidence="2" id="KW-0238">DNA-binding</keyword>
<evidence type="ECO:0000256" key="2">
    <source>
        <dbReference type="ARBA" id="ARBA00023125"/>
    </source>
</evidence>
<dbReference type="InterPro" id="IPR001845">
    <property type="entry name" value="HTH_ArsR_DNA-bd_dom"/>
</dbReference>
<reference evidence="5 6" key="1">
    <citation type="submission" date="2022-01" db="EMBL/GenBank/DDBJ databases">
        <title>Desulfofustis limnae sp. nov., a novel mesophilic sulfate-reducing bacterium isolated from marsh soil.</title>
        <authorList>
            <person name="Watanabe M."/>
            <person name="Takahashi A."/>
            <person name="Kojima H."/>
            <person name="Fukui M."/>
        </authorList>
    </citation>
    <scope>NUCLEOTIDE SEQUENCE [LARGE SCALE GENOMIC DNA]</scope>
    <source>
        <strain evidence="5 6">PPLL</strain>
    </source>
</reference>
<gene>
    <name evidence="5" type="ORF">DPPLL_01900</name>
</gene>
<keyword evidence="3" id="KW-0804">Transcription</keyword>
<proteinExistence type="predicted"/>
<dbReference type="InterPro" id="IPR036388">
    <property type="entry name" value="WH-like_DNA-bd_sf"/>
</dbReference>
<evidence type="ECO:0000256" key="1">
    <source>
        <dbReference type="ARBA" id="ARBA00023015"/>
    </source>
</evidence>
<dbReference type="Pfam" id="PF01022">
    <property type="entry name" value="HTH_5"/>
    <property type="match status" value="1"/>
</dbReference>
<evidence type="ECO:0000313" key="6">
    <source>
        <dbReference type="Proteomes" id="UP000830055"/>
    </source>
</evidence>
<evidence type="ECO:0000256" key="3">
    <source>
        <dbReference type="ARBA" id="ARBA00023163"/>
    </source>
</evidence>
<protein>
    <recommendedName>
        <fullName evidence="4">HTH arsR-type domain-containing protein</fullName>
    </recommendedName>
</protein>
<keyword evidence="1" id="KW-0805">Transcription regulation</keyword>
<dbReference type="InterPro" id="IPR051081">
    <property type="entry name" value="HTH_MetalResp_TranReg"/>
</dbReference>
<sequence>MPAKNAAFLQRPALQDDFMVWADVLKLLAHPSRLCLIEALANGERCVGDLTEVIGHDISTVSKHLNLLREGGLVEDQKRGKQVYYRLRIPAVLHVFYCLDSICRARSQLEPKSPVAPIPR</sequence>
<dbReference type="InterPro" id="IPR036390">
    <property type="entry name" value="WH_DNA-bd_sf"/>
</dbReference>
<dbReference type="EMBL" id="AP025516">
    <property type="protein sequence ID" value="BDD85825.1"/>
    <property type="molecule type" value="Genomic_DNA"/>
</dbReference>
<dbReference type="CDD" id="cd00090">
    <property type="entry name" value="HTH_ARSR"/>
    <property type="match status" value="1"/>
</dbReference>
<dbReference type="SUPFAM" id="SSF46785">
    <property type="entry name" value="Winged helix' DNA-binding domain"/>
    <property type="match status" value="1"/>
</dbReference>